<keyword evidence="3" id="KW-1185">Reference proteome</keyword>
<dbReference type="Proteomes" id="UP000219356">
    <property type="component" value="Unassembled WGS sequence"/>
</dbReference>
<keyword evidence="1" id="KW-0812">Transmembrane</keyword>
<keyword evidence="1" id="KW-1133">Transmembrane helix</keyword>
<organism evidence="2 3">
    <name type="scientific">Terribacillus aidingensis</name>
    <dbReference type="NCBI Taxonomy" id="586416"/>
    <lineage>
        <taxon>Bacteria</taxon>
        <taxon>Bacillati</taxon>
        <taxon>Bacillota</taxon>
        <taxon>Bacilli</taxon>
        <taxon>Bacillales</taxon>
        <taxon>Bacillaceae</taxon>
        <taxon>Terribacillus</taxon>
    </lineage>
</organism>
<reference evidence="3" key="1">
    <citation type="submission" date="2017-09" db="EMBL/GenBank/DDBJ databases">
        <authorList>
            <person name="Varghese N."/>
            <person name="Submissions S."/>
        </authorList>
    </citation>
    <scope>NUCLEOTIDE SEQUENCE [LARGE SCALE GENOMIC DNA]</scope>
    <source>
        <strain evidence="3">CGMCC 1.8913</strain>
    </source>
</reference>
<feature type="transmembrane region" description="Helical" evidence="1">
    <location>
        <begin position="23"/>
        <end position="48"/>
    </location>
</feature>
<dbReference type="AlphaFoldDB" id="A0A285P6V3"/>
<sequence length="212" mass="24415">MEPLVSGFYTICVWVFRFAYLNILWLLFTLLGAVVLGFFPATIAMFAVERKWILGDSDFSIFQHFWSTYKQEFIKINLLGYAVTFIGALLVINYFISTSLNNAIGDMLGWLLLGLLLLCTVAVIYIFPVYVHYDVKYLDYIKHAFVIGISSPLMSLLILLSFMTYFYIVTIFPGILPLYTGSMLSFAVMWFAHCAFIRIESKQIKRTQPDLH</sequence>
<gene>
    <name evidence="2" type="ORF">SAMN05421503_3251</name>
</gene>
<keyword evidence="1" id="KW-0472">Membrane</keyword>
<dbReference type="InterPro" id="IPR006938">
    <property type="entry name" value="DUF624"/>
</dbReference>
<feature type="transmembrane region" description="Helical" evidence="1">
    <location>
        <begin position="78"/>
        <end position="96"/>
    </location>
</feature>
<evidence type="ECO:0000313" key="3">
    <source>
        <dbReference type="Proteomes" id="UP000219356"/>
    </source>
</evidence>
<feature type="transmembrane region" description="Helical" evidence="1">
    <location>
        <begin position="174"/>
        <end position="196"/>
    </location>
</feature>
<dbReference type="EMBL" id="OBEK01000006">
    <property type="protein sequence ID" value="SNZ17479.1"/>
    <property type="molecule type" value="Genomic_DNA"/>
</dbReference>
<proteinExistence type="predicted"/>
<name>A0A285P6V3_9BACI</name>
<feature type="transmembrane region" description="Helical" evidence="1">
    <location>
        <begin position="145"/>
        <end position="168"/>
    </location>
</feature>
<dbReference type="Pfam" id="PF04854">
    <property type="entry name" value="DUF624"/>
    <property type="match status" value="1"/>
</dbReference>
<evidence type="ECO:0000313" key="2">
    <source>
        <dbReference type="EMBL" id="SNZ17479.1"/>
    </source>
</evidence>
<accession>A0A285P6V3</accession>
<evidence type="ECO:0000256" key="1">
    <source>
        <dbReference type="SAM" id="Phobius"/>
    </source>
</evidence>
<feature type="transmembrane region" description="Helical" evidence="1">
    <location>
        <begin position="108"/>
        <end position="133"/>
    </location>
</feature>
<dbReference type="RefSeq" id="WP_179637141.1">
    <property type="nucleotide sequence ID" value="NZ_OBEK01000006.1"/>
</dbReference>
<protein>
    <submittedName>
        <fullName evidence="2">Uncharacterized membrane protein YesL</fullName>
    </submittedName>
</protein>